<sequence>MKKIDYIIFSLIGILIVLIGNLCINQWVFASAKVVPKHIVVIDPGHGGRDPGKVGVNGALEKEINLAISLKIRTYLEQSDIEVILTRETDMGLYSESDSNKKRADLNKRARIIRESGADVVVSIHQNSFNQAQYQGAQVFYYSHSEEGKKLAEYIQNEIIRYAKPKTERTPKANDSYFILEQTPCPAVIVECGFLSNWEEAERLNTEEYQDKLAWSISMGIKQYLVSQ</sequence>
<dbReference type="PANTHER" id="PTHR30404:SF0">
    <property type="entry name" value="N-ACETYLMURAMOYL-L-ALANINE AMIDASE AMIC"/>
    <property type="match status" value="1"/>
</dbReference>
<feature type="domain" description="MurNAc-LAA" evidence="3">
    <location>
        <begin position="110"/>
        <end position="222"/>
    </location>
</feature>
<keyword evidence="2" id="KW-0472">Membrane</keyword>
<proteinExistence type="predicted"/>
<dbReference type="Gene3D" id="3.40.630.40">
    <property type="entry name" value="Zn-dependent exopeptidases"/>
    <property type="match status" value="1"/>
</dbReference>
<keyword evidence="1" id="KW-0378">Hydrolase</keyword>
<dbReference type="InterPro" id="IPR002508">
    <property type="entry name" value="MurNAc-LAA_cat"/>
</dbReference>
<keyword evidence="2" id="KW-0812">Transmembrane</keyword>
<dbReference type="GO" id="GO:0008745">
    <property type="term" value="F:N-acetylmuramoyl-L-alanine amidase activity"/>
    <property type="evidence" value="ECO:0007669"/>
    <property type="project" value="InterPro"/>
</dbReference>
<dbReference type="OrthoDB" id="9806267at2"/>
<keyword evidence="2" id="KW-1133">Transmembrane helix</keyword>
<evidence type="ECO:0000256" key="1">
    <source>
        <dbReference type="ARBA" id="ARBA00022801"/>
    </source>
</evidence>
<protein>
    <submittedName>
        <fullName evidence="4">N-acetylmuramoyl-L-alanine amidase</fullName>
    </submittedName>
</protein>
<evidence type="ECO:0000259" key="3">
    <source>
        <dbReference type="SMART" id="SM00646"/>
    </source>
</evidence>
<dbReference type="EMBL" id="SMAL01000009">
    <property type="protein sequence ID" value="TCT13101.1"/>
    <property type="molecule type" value="Genomic_DNA"/>
</dbReference>
<comment type="caution">
    <text evidence="4">The sequence shown here is derived from an EMBL/GenBank/DDBJ whole genome shotgun (WGS) entry which is preliminary data.</text>
</comment>
<dbReference type="SMART" id="SM00646">
    <property type="entry name" value="Ami_3"/>
    <property type="match status" value="1"/>
</dbReference>
<dbReference type="Pfam" id="PF01520">
    <property type="entry name" value="Amidase_3"/>
    <property type="match status" value="1"/>
</dbReference>
<dbReference type="GO" id="GO:0009253">
    <property type="term" value="P:peptidoglycan catabolic process"/>
    <property type="evidence" value="ECO:0007669"/>
    <property type="project" value="InterPro"/>
</dbReference>
<dbReference type="Proteomes" id="UP000294902">
    <property type="component" value="Unassembled WGS sequence"/>
</dbReference>
<feature type="transmembrane region" description="Helical" evidence="2">
    <location>
        <begin position="7"/>
        <end position="29"/>
    </location>
</feature>
<gene>
    <name evidence="4" type="ORF">EDC18_10964</name>
</gene>
<dbReference type="InterPro" id="IPR050695">
    <property type="entry name" value="N-acetylmuramoyl_amidase_3"/>
</dbReference>
<dbReference type="SUPFAM" id="SSF53187">
    <property type="entry name" value="Zn-dependent exopeptidases"/>
    <property type="match status" value="1"/>
</dbReference>
<dbReference type="AlphaFoldDB" id="A0A4R3MH00"/>
<evidence type="ECO:0000313" key="5">
    <source>
        <dbReference type="Proteomes" id="UP000294902"/>
    </source>
</evidence>
<evidence type="ECO:0000313" key="4">
    <source>
        <dbReference type="EMBL" id="TCT13101.1"/>
    </source>
</evidence>
<dbReference type="CDD" id="cd02696">
    <property type="entry name" value="MurNAc-LAA"/>
    <property type="match status" value="1"/>
</dbReference>
<dbReference type="InterPro" id="IPR014234">
    <property type="entry name" value="Spore_CwlD"/>
</dbReference>
<dbReference type="PANTHER" id="PTHR30404">
    <property type="entry name" value="N-ACETYLMURAMOYL-L-ALANINE AMIDASE"/>
    <property type="match status" value="1"/>
</dbReference>
<evidence type="ECO:0000256" key="2">
    <source>
        <dbReference type="SAM" id="Phobius"/>
    </source>
</evidence>
<dbReference type="RefSeq" id="WP_132253415.1">
    <property type="nucleotide sequence ID" value="NZ_SMAL01000009.1"/>
</dbReference>
<dbReference type="NCBIfam" id="TIGR02883">
    <property type="entry name" value="spore_cwlD"/>
    <property type="match status" value="1"/>
</dbReference>
<reference evidence="4 5" key="1">
    <citation type="submission" date="2019-03" db="EMBL/GenBank/DDBJ databases">
        <title>Genomic Encyclopedia of Type Strains, Phase IV (KMG-IV): sequencing the most valuable type-strain genomes for metagenomic binning, comparative biology and taxonomic classification.</title>
        <authorList>
            <person name="Goeker M."/>
        </authorList>
    </citation>
    <scope>NUCLEOTIDE SEQUENCE [LARGE SCALE GENOMIC DNA]</scope>
    <source>
        <strain evidence="4 5">DSM 24629</strain>
    </source>
</reference>
<keyword evidence="5" id="KW-1185">Reference proteome</keyword>
<name>A0A4R3MH00_9FIRM</name>
<dbReference type="GO" id="GO:0030288">
    <property type="term" value="C:outer membrane-bounded periplasmic space"/>
    <property type="evidence" value="ECO:0007669"/>
    <property type="project" value="TreeGrafter"/>
</dbReference>
<accession>A0A4R3MH00</accession>
<organism evidence="4 5">
    <name type="scientific">Natranaerovirga pectinivora</name>
    <dbReference type="NCBI Taxonomy" id="682400"/>
    <lineage>
        <taxon>Bacteria</taxon>
        <taxon>Bacillati</taxon>
        <taxon>Bacillota</taxon>
        <taxon>Clostridia</taxon>
        <taxon>Lachnospirales</taxon>
        <taxon>Natranaerovirgaceae</taxon>
        <taxon>Natranaerovirga</taxon>
    </lineage>
</organism>